<accession>A0AAV3ZM58</accession>
<comment type="caution">
    <text evidence="1">The sequence shown here is derived from an EMBL/GenBank/DDBJ whole genome shotgun (WGS) entry which is preliminary data.</text>
</comment>
<protein>
    <submittedName>
        <fullName evidence="1">Uncharacterized protein</fullName>
    </submittedName>
</protein>
<dbReference type="AlphaFoldDB" id="A0AAV3ZM58"/>
<sequence length="125" mass="13743">MELGYLVVLVANHSWREYFFLVSGGSGGVSVSASALVEIDTFRPELEPEIITEVDEFYSHKTGLNQTRALLSGFKPSKKALRCKLAPTKVSKKTAQKCPVSSVRCPEYCSVSFGMLNVTTFEATE</sequence>
<organism evidence="1 2">
    <name type="scientific">Plakobranchus ocellatus</name>
    <dbReference type="NCBI Taxonomy" id="259542"/>
    <lineage>
        <taxon>Eukaryota</taxon>
        <taxon>Metazoa</taxon>
        <taxon>Spiralia</taxon>
        <taxon>Lophotrochozoa</taxon>
        <taxon>Mollusca</taxon>
        <taxon>Gastropoda</taxon>
        <taxon>Heterobranchia</taxon>
        <taxon>Euthyneura</taxon>
        <taxon>Panpulmonata</taxon>
        <taxon>Sacoglossa</taxon>
        <taxon>Placobranchoidea</taxon>
        <taxon>Plakobranchidae</taxon>
        <taxon>Plakobranchus</taxon>
    </lineage>
</organism>
<dbReference type="EMBL" id="BLXT01002522">
    <property type="protein sequence ID" value="GFN95605.1"/>
    <property type="molecule type" value="Genomic_DNA"/>
</dbReference>
<keyword evidence="2" id="KW-1185">Reference proteome</keyword>
<gene>
    <name evidence="1" type="ORF">PoB_002211100</name>
</gene>
<proteinExistence type="predicted"/>
<name>A0AAV3ZM58_9GAST</name>
<evidence type="ECO:0000313" key="1">
    <source>
        <dbReference type="EMBL" id="GFN95605.1"/>
    </source>
</evidence>
<dbReference type="Proteomes" id="UP000735302">
    <property type="component" value="Unassembled WGS sequence"/>
</dbReference>
<reference evidence="1 2" key="1">
    <citation type="journal article" date="2021" name="Elife">
        <title>Chloroplast acquisition without the gene transfer in kleptoplastic sea slugs, Plakobranchus ocellatus.</title>
        <authorList>
            <person name="Maeda T."/>
            <person name="Takahashi S."/>
            <person name="Yoshida T."/>
            <person name="Shimamura S."/>
            <person name="Takaki Y."/>
            <person name="Nagai Y."/>
            <person name="Toyoda A."/>
            <person name="Suzuki Y."/>
            <person name="Arimoto A."/>
            <person name="Ishii H."/>
            <person name="Satoh N."/>
            <person name="Nishiyama T."/>
            <person name="Hasebe M."/>
            <person name="Maruyama T."/>
            <person name="Minagawa J."/>
            <person name="Obokata J."/>
            <person name="Shigenobu S."/>
        </authorList>
    </citation>
    <scope>NUCLEOTIDE SEQUENCE [LARGE SCALE GENOMIC DNA]</scope>
</reference>
<evidence type="ECO:0000313" key="2">
    <source>
        <dbReference type="Proteomes" id="UP000735302"/>
    </source>
</evidence>